<dbReference type="GO" id="GO:0004674">
    <property type="term" value="F:protein serine/threonine kinase activity"/>
    <property type="evidence" value="ECO:0007669"/>
    <property type="project" value="UniProtKB-KW"/>
</dbReference>
<keyword evidence="6" id="KW-0067">ATP-binding</keyword>
<evidence type="ECO:0000256" key="2">
    <source>
        <dbReference type="ARBA" id="ARBA00022527"/>
    </source>
</evidence>
<protein>
    <recommendedName>
        <fullName evidence="1">non-specific serine/threonine protein kinase</fullName>
        <ecNumber evidence="1">2.7.11.1</ecNumber>
    </recommendedName>
</protein>
<feature type="region of interest" description="Disordered" evidence="10">
    <location>
        <begin position="440"/>
        <end position="460"/>
    </location>
</feature>
<comment type="catalytic activity">
    <reaction evidence="7">
        <text>L-threonyl-[protein] + ATP = O-phospho-L-threonyl-[protein] + ADP + H(+)</text>
        <dbReference type="Rhea" id="RHEA:46608"/>
        <dbReference type="Rhea" id="RHEA-COMP:11060"/>
        <dbReference type="Rhea" id="RHEA-COMP:11605"/>
        <dbReference type="ChEBI" id="CHEBI:15378"/>
        <dbReference type="ChEBI" id="CHEBI:30013"/>
        <dbReference type="ChEBI" id="CHEBI:30616"/>
        <dbReference type="ChEBI" id="CHEBI:61977"/>
        <dbReference type="ChEBI" id="CHEBI:456216"/>
        <dbReference type="EC" id="2.7.11.1"/>
    </reaction>
</comment>
<feature type="compositionally biased region" description="Polar residues" evidence="10">
    <location>
        <begin position="690"/>
        <end position="711"/>
    </location>
</feature>
<evidence type="ECO:0000313" key="11">
    <source>
        <dbReference type="EMBL" id="KAF3422757.1"/>
    </source>
</evidence>
<feature type="compositionally biased region" description="Polar residues" evidence="10">
    <location>
        <begin position="161"/>
        <end position="173"/>
    </location>
</feature>
<feature type="compositionally biased region" description="Low complexity" evidence="10">
    <location>
        <begin position="146"/>
        <end position="160"/>
    </location>
</feature>
<evidence type="ECO:0000256" key="1">
    <source>
        <dbReference type="ARBA" id="ARBA00012513"/>
    </source>
</evidence>
<gene>
    <name evidence="11" type="ORF">E2986_05866</name>
</gene>
<dbReference type="EC" id="2.7.11.1" evidence="1"/>
<evidence type="ECO:0000256" key="9">
    <source>
        <dbReference type="SAM" id="Coils"/>
    </source>
</evidence>
<evidence type="ECO:0000256" key="10">
    <source>
        <dbReference type="SAM" id="MobiDB-lite"/>
    </source>
</evidence>
<feature type="region of interest" description="Disordered" evidence="10">
    <location>
        <begin position="113"/>
        <end position="176"/>
    </location>
</feature>
<feature type="region of interest" description="Disordered" evidence="10">
    <location>
        <begin position="684"/>
        <end position="711"/>
    </location>
</feature>
<evidence type="ECO:0000256" key="7">
    <source>
        <dbReference type="ARBA" id="ARBA00047899"/>
    </source>
</evidence>
<keyword evidence="5" id="KW-0418">Kinase</keyword>
<feature type="compositionally biased region" description="Polar residues" evidence="10">
    <location>
        <begin position="448"/>
        <end position="457"/>
    </location>
</feature>
<accession>A0A833W3J1</accession>
<evidence type="ECO:0000256" key="3">
    <source>
        <dbReference type="ARBA" id="ARBA00022679"/>
    </source>
</evidence>
<feature type="compositionally biased region" description="Polar residues" evidence="10">
    <location>
        <begin position="129"/>
        <end position="141"/>
    </location>
</feature>
<keyword evidence="9" id="KW-0175">Coiled coil</keyword>
<evidence type="ECO:0000256" key="4">
    <source>
        <dbReference type="ARBA" id="ARBA00022741"/>
    </source>
</evidence>
<name>A0A833W3J1_9HYME</name>
<dbReference type="PANTHER" id="PTHR47167">
    <property type="entry name" value="SERINE/THREONINE-PROTEIN KINASE TAO1-LIKE PROTEIN"/>
    <property type="match status" value="1"/>
</dbReference>
<comment type="caution">
    <text evidence="11">The sequence shown here is derived from an EMBL/GenBank/DDBJ whole genome shotgun (WGS) entry which is preliminary data.</text>
</comment>
<organism evidence="11 12">
    <name type="scientific">Frieseomelitta varia</name>
    <dbReference type="NCBI Taxonomy" id="561572"/>
    <lineage>
        <taxon>Eukaryota</taxon>
        <taxon>Metazoa</taxon>
        <taxon>Ecdysozoa</taxon>
        <taxon>Arthropoda</taxon>
        <taxon>Hexapoda</taxon>
        <taxon>Insecta</taxon>
        <taxon>Pterygota</taxon>
        <taxon>Neoptera</taxon>
        <taxon>Endopterygota</taxon>
        <taxon>Hymenoptera</taxon>
        <taxon>Apocrita</taxon>
        <taxon>Aculeata</taxon>
        <taxon>Apoidea</taxon>
        <taxon>Anthophila</taxon>
        <taxon>Apidae</taxon>
        <taxon>Frieseomelitta</taxon>
    </lineage>
</organism>
<proteinExistence type="predicted"/>
<keyword evidence="12" id="KW-1185">Reference proteome</keyword>
<reference evidence="11" key="1">
    <citation type="submission" date="2019-11" db="EMBL/GenBank/DDBJ databases">
        <title>The nuclear and mitochondrial genomes of Frieseomelitta varia - a highly eusocial stingless bee (Meliponini) with a permanently sterile worker caste.</title>
        <authorList>
            <person name="Freitas F.C.P."/>
            <person name="Lourenco A.P."/>
            <person name="Nunes F.M.F."/>
            <person name="Paschoal A.R."/>
            <person name="Abreu F.C.P."/>
            <person name="Barbin F.O."/>
            <person name="Bataglia L."/>
            <person name="Cardoso-Junior C.A.M."/>
            <person name="Cervoni M.S."/>
            <person name="Silva S.R."/>
            <person name="Dalarmi F."/>
            <person name="Del Lama M.A."/>
            <person name="Depintor T.S."/>
            <person name="Ferreira K.M."/>
            <person name="Goria P.S."/>
            <person name="Jaskot M.C."/>
            <person name="Lago D.C."/>
            <person name="Luna-Lucena D."/>
            <person name="Moda L.M."/>
            <person name="Nascimento L."/>
            <person name="Pedrino M."/>
            <person name="Rabico F.O."/>
            <person name="Sanches F.C."/>
            <person name="Santos D.E."/>
            <person name="Santos C.G."/>
            <person name="Vieira J."/>
            <person name="Lopes T.F."/>
            <person name="Barchuk A.R."/>
            <person name="Hartfelder K."/>
            <person name="Simoes Z.L.P."/>
            <person name="Bitondi M.M.G."/>
            <person name="Pinheiro D.G."/>
        </authorList>
    </citation>
    <scope>NUCLEOTIDE SEQUENCE</scope>
    <source>
        <strain evidence="11">USP_RPSP 00005682</strain>
        <tissue evidence="11">Whole individual</tissue>
    </source>
</reference>
<keyword evidence="2" id="KW-0723">Serine/threonine-protein kinase</keyword>
<evidence type="ECO:0000256" key="5">
    <source>
        <dbReference type="ARBA" id="ARBA00022777"/>
    </source>
</evidence>
<evidence type="ECO:0000256" key="6">
    <source>
        <dbReference type="ARBA" id="ARBA00022840"/>
    </source>
</evidence>
<evidence type="ECO:0000313" key="12">
    <source>
        <dbReference type="Proteomes" id="UP000655588"/>
    </source>
</evidence>
<dbReference type="AlphaFoldDB" id="A0A833W3J1"/>
<keyword evidence="4" id="KW-0547">Nucleotide-binding</keyword>
<keyword evidence="3" id="KW-0808">Transferase</keyword>
<sequence length="711" mass="83696">MNAMSALYHIAQNDTPTLNSPDWSDVFRHFVEVCLTKSPTERPASGKLLSVSLLQKFLFCPQLSILQHQFVTRTRSPQVLIDLIQRTKAAVRELDNLNYRKMKKILMIDTGETESTVGDADDTPDEQTGGDSSKSNSITSEHSIHSMGVSASSQSSSTNSLPLPNTDTTNDYSMGSVRNRHNLSAGGITANLLEHGANNFATIRTTSIVTKQQKEHMQEEMHEQMSGYKRMRREHQGALVKLEERCKMEMESHKQLLDKEYETLLQQFSKELEKLQLRHLQELERKLKQNQNAEKKLHKEITSRQEADRKALEAQQKKDYKVYKERWKKELSQDEVTPKRQRDATLQSHKDNLRQMEAQEEQRLARGQREYLDLEIRKFRRKKLLVFHSLEQELLREVSIELNKRQQQLEQAHNMLLRHHEKTQELEYRQQRAVHTLREDQVHRQHGTELSNQQDYMQRSERDLRKKHALELKQQPKSLKQKEMQIRKQFRETCKIQTRQYKALKTQILQTTAKEEQKTVIKKLKEEQRRKLALLGDQYEQSIAEMLQKQSIRLDESQEVECHNLKERLNYELEILMAYQSKNKMQAEAQRNRERRELEDRVSVRRALLEQKMELETQEFLRERSERIRLLHERQERELQQFDEESARIGFRTLKRNIVDVPIYIFSSNYCSALAIAEASKESYPDDESFSGSMLSLAHSNSSTSFPPNSL</sequence>
<feature type="region of interest" description="Disordered" evidence="10">
    <location>
        <begin position="291"/>
        <end position="313"/>
    </location>
</feature>
<dbReference type="InterPro" id="IPR051234">
    <property type="entry name" value="TAO_STE20_kinase"/>
</dbReference>
<feature type="coiled-coil region" evidence="9">
    <location>
        <begin position="339"/>
        <end position="370"/>
    </location>
</feature>
<dbReference type="PANTHER" id="PTHR47167:SF4">
    <property type="entry name" value="SERINE_THREONINE-PROTEIN KINASE TAO"/>
    <property type="match status" value="1"/>
</dbReference>
<dbReference type="EMBL" id="WNWW01000648">
    <property type="protein sequence ID" value="KAF3422757.1"/>
    <property type="molecule type" value="Genomic_DNA"/>
</dbReference>
<comment type="catalytic activity">
    <reaction evidence="8">
        <text>L-seryl-[protein] + ATP = O-phospho-L-seryl-[protein] + ADP + H(+)</text>
        <dbReference type="Rhea" id="RHEA:17989"/>
        <dbReference type="Rhea" id="RHEA-COMP:9863"/>
        <dbReference type="Rhea" id="RHEA-COMP:11604"/>
        <dbReference type="ChEBI" id="CHEBI:15378"/>
        <dbReference type="ChEBI" id="CHEBI:29999"/>
        <dbReference type="ChEBI" id="CHEBI:30616"/>
        <dbReference type="ChEBI" id="CHEBI:83421"/>
        <dbReference type="ChEBI" id="CHEBI:456216"/>
        <dbReference type="EC" id="2.7.11.1"/>
    </reaction>
</comment>
<dbReference type="Gene3D" id="1.10.510.10">
    <property type="entry name" value="Transferase(Phosphotransferase) domain 1"/>
    <property type="match status" value="1"/>
</dbReference>
<dbReference type="GO" id="GO:0005737">
    <property type="term" value="C:cytoplasm"/>
    <property type="evidence" value="ECO:0007669"/>
    <property type="project" value="TreeGrafter"/>
</dbReference>
<dbReference type="GO" id="GO:0005524">
    <property type="term" value="F:ATP binding"/>
    <property type="evidence" value="ECO:0007669"/>
    <property type="project" value="UniProtKB-KW"/>
</dbReference>
<dbReference type="Proteomes" id="UP000655588">
    <property type="component" value="Unassembled WGS sequence"/>
</dbReference>
<evidence type="ECO:0000256" key="8">
    <source>
        <dbReference type="ARBA" id="ARBA00048679"/>
    </source>
</evidence>